<sequence length="214" mass="22597">MSEQPEECTASGGRLTARGRATRARIVEAAAKLMLSRGVAATSIPDVLAAAGVSASQLYHYFADKQDLVHAVITHSAQDEQQALGQVSLDSLEALRAWRDAVVALQQERNCAGGCVISLAGEIADVDPEARAQLQATFASWEESIRLGLTAMQERGEIRADADPPRLALSVLAALQGGLLLTQVRRDTTPVEVALDTAIDHIATFAADISGARA</sequence>
<dbReference type="RefSeq" id="WP_344609462.1">
    <property type="nucleotide sequence ID" value="NZ_BAAAHE010000052.1"/>
</dbReference>
<comment type="caution">
    <text evidence="6">The sequence shown here is derived from an EMBL/GenBank/DDBJ whole genome shotgun (WGS) entry which is preliminary data.</text>
</comment>
<dbReference type="SUPFAM" id="SSF46689">
    <property type="entry name" value="Homeodomain-like"/>
    <property type="match status" value="1"/>
</dbReference>
<evidence type="ECO:0000256" key="2">
    <source>
        <dbReference type="ARBA" id="ARBA00023125"/>
    </source>
</evidence>
<dbReference type="PANTHER" id="PTHR47506">
    <property type="entry name" value="TRANSCRIPTIONAL REGULATORY PROTEIN"/>
    <property type="match status" value="1"/>
</dbReference>
<dbReference type="EMBL" id="BAAAHE010000052">
    <property type="protein sequence ID" value="GAA0637319.1"/>
    <property type="molecule type" value="Genomic_DNA"/>
</dbReference>
<proteinExistence type="predicted"/>
<name>A0ABN1HBX8_9ACTN</name>
<dbReference type="PROSITE" id="PS50977">
    <property type="entry name" value="HTH_TETR_2"/>
    <property type="match status" value="1"/>
</dbReference>
<dbReference type="Pfam" id="PF00440">
    <property type="entry name" value="TetR_N"/>
    <property type="match status" value="1"/>
</dbReference>
<keyword evidence="7" id="KW-1185">Reference proteome</keyword>
<dbReference type="PANTHER" id="PTHR47506:SF3">
    <property type="entry name" value="HTH-TYPE TRANSCRIPTIONAL REGULATOR LMRA"/>
    <property type="match status" value="1"/>
</dbReference>
<keyword evidence="1" id="KW-0805">Transcription regulation</keyword>
<organism evidence="6 7">
    <name type="scientific">Sporichthya brevicatena</name>
    <dbReference type="NCBI Taxonomy" id="171442"/>
    <lineage>
        <taxon>Bacteria</taxon>
        <taxon>Bacillati</taxon>
        <taxon>Actinomycetota</taxon>
        <taxon>Actinomycetes</taxon>
        <taxon>Sporichthyales</taxon>
        <taxon>Sporichthyaceae</taxon>
        <taxon>Sporichthya</taxon>
    </lineage>
</organism>
<gene>
    <name evidence="6" type="ORF">GCM10009547_47150</name>
</gene>
<dbReference type="Gene3D" id="1.10.357.10">
    <property type="entry name" value="Tetracycline Repressor, domain 2"/>
    <property type="match status" value="1"/>
</dbReference>
<dbReference type="Proteomes" id="UP001500957">
    <property type="component" value="Unassembled WGS sequence"/>
</dbReference>
<keyword evidence="2 4" id="KW-0238">DNA-binding</keyword>
<evidence type="ECO:0000256" key="3">
    <source>
        <dbReference type="ARBA" id="ARBA00023163"/>
    </source>
</evidence>
<accession>A0ABN1HBX8</accession>
<dbReference type="InterPro" id="IPR001647">
    <property type="entry name" value="HTH_TetR"/>
</dbReference>
<keyword evidence="3" id="KW-0804">Transcription</keyword>
<evidence type="ECO:0000256" key="4">
    <source>
        <dbReference type="PROSITE-ProRule" id="PRU00335"/>
    </source>
</evidence>
<dbReference type="Pfam" id="PF16925">
    <property type="entry name" value="TetR_C_13"/>
    <property type="match status" value="1"/>
</dbReference>
<dbReference type="InterPro" id="IPR009057">
    <property type="entry name" value="Homeodomain-like_sf"/>
</dbReference>
<dbReference type="PRINTS" id="PR00455">
    <property type="entry name" value="HTHTETR"/>
</dbReference>
<feature type="domain" description="HTH tetR-type" evidence="5">
    <location>
        <begin position="20"/>
        <end position="80"/>
    </location>
</feature>
<protein>
    <submittedName>
        <fullName evidence="6">TetR/AcrR family transcriptional regulator</fullName>
    </submittedName>
</protein>
<evidence type="ECO:0000259" key="5">
    <source>
        <dbReference type="PROSITE" id="PS50977"/>
    </source>
</evidence>
<evidence type="ECO:0000313" key="7">
    <source>
        <dbReference type="Proteomes" id="UP001500957"/>
    </source>
</evidence>
<dbReference type="InterPro" id="IPR011075">
    <property type="entry name" value="TetR_C"/>
</dbReference>
<feature type="DNA-binding region" description="H-T-H motif" evidence="4">
    <location>
        <begin position="43"/>
        <end position="62"/>
    </location>
</feature>
<reference evidence="6 7" key="1">
    <citation type="journal article" date="2019" name="Int. J. Syst. Evol. Microbiol.">
        <title>The Global Catalogue of Microorganisms (GCM) 10K type strain sequencing project: providing services to taxonomists for standard genome sequencing and annotation.</title>
        <authorList>
            <consortium name="The Broad Institute Genomics Platform"/>
            <consortium name="The Broad Institute Genome Sequencing Center for Infectious Disease"/>
            <person name="Wu L."/>
            <person name="Ma J."/>
        </authorList>
    </citation>
    <scope>NUCLEOTIDE SEQUENCE [LARGE SCALE GENOMIC DNA]</scope>
    <source>
        <strain evidence="6 7">JCM 10671</strain>
    </source>
</reference>
<dbReference type="SUPFAM" id="SSF48498">
    <property type="entry name" value="Tetracyclin repressor-like, C-terminal domain"/>
    <property type="match status" value="1"/>
</dbReference>
<evidence type="ECO:0000256" key="1">
    <source>
        <dbReference type="ARBA" id="ARBA00023015"/>
    </source>
</evidence>
<dbReference type="InterPro" id="IPR036271">
    <property type="entry name" value="Tet_transcr_reg_TetR-rel_C_sf"/>
</dbReference>
<evidence type="ECO:0000313" key="6">
    <source>
        <dbReference type="EMBL" id="GAA0637319.1"/>
    </source>
</evidence>